<gene>
    <name evidence="2" type="ORF">ET33_13175</name>
</gene>
<evidence type="ECO:0000259" key="1">
    <source>
        <dbReference type="Pfam" id="PF01883"/>
    </source>
</evidence>
<dbReference type="InterPro" id="IPR052339">
    <property type="entry name" value="Fe-S_Maturation_MIP18"/>
</dbReference>
<keyword evidence="3" id="KW-1185">Reference proteome</keyword>
<dbReference type="SUPFAM" id="SSF117916">
    <property type="entry name" value="Fe-S cluster assembly (FSCA) domain-like"/>
    <property type="match status" value="1"/>
</dbReference>
<comment type="caution">
    <text evidence="2">The sequence shown here is derived from an EMBL/GenBank/DDBJ whole genome shotgun (WGS) entry which is preliminary data.</text>
</comment>
<dbReference type="Proteomes" id="UP000028123">
    <property type="component" value="Unassembled WGS sequence"/>
</dbReference>
<dbReference type="OrthoDB" id="9805360at2"/>
<evidence type="ECO:0000313" key="2">
    <source>
        <dbReference type="EMBL" id="KEQ27640.1"/>
    </source>
</evidence>
<sequence length="102" mass="11326">MTTQVNEDTVRRQLMLVFDPELGVNVVDLGLIYSIEIKDGHIAIRMTLTTPGCPLHDTIIGGVRRALEGKPGVAGVSVEVVWEPQWTPERMSDEAKRQLSGW</sequence>
<dbReference type="AlphaFoldDB" id="A0A081PAB7"/>
<dbReference type="InterPro" id="IPR002744">
    <property type="entry name" value="MIP18-like"/>
</dbReference>
<protein>
    <submittedName>
        <fullName evidence="2">FeS assembly SUF system protein</fullName>
    </submittedName>
</protein>
<dbReference type="eggNOG" id="COG2151">
    <property type="taxonomic scope" value="Bacteria"/>
</dbReference>
<proteinExistence type="predicted"/>
<accession>A0A081PAB7</accession>
<dbReference type="EMBL" id="JNVM01000002">
    <property type="protein sequence ID" value="KEQ27640.1"/>
    <property type="molecule type" value="Genomic_DNA"/>
</dbReference>
<evidence type="ECO:0000313" key="3">
    <source>
        <dbReference type="Proteomes" id="UP000028123"/>
    </source>
</evidence>
<dbReference type="Gene3D" id="3.30.300.130">
    <property type="entry name" value="Fe-S cluster assembly (FSCA)"/>
    <property type="match status" value="1"/>
</dbReference>
<dbReference type="RefSeq" id="WP_036675420.1">
    <property type="nucleotide sequence ID" value="NZ_JNVM01000002.1"/>
</dbReference>
<reference evidence="2 3" key="1">
    <citation type="submission" date="2014-06" db="EMBL/GenBank/DDBJ databases">
        <title>Draft genome sequence of Paenibacillus sp. MSt1.</title>
        <authorList>
            <person name="Aw Y.K."/>
            <person name="Ong K.S."/>
            <person name="Gan H.M."/>
            <person name="Lee S.M."/>
        </authorList>
    </citation>
    <scope>NUCLEOTIDE SEQUENCE [LARGE SCALE GENOMIC DNA]</scope>
    <source>
        <strain evidence="2 3">MSt1</strain>
    </source>
</reference>
<dbReference type="PANTHER" id="PTHR42831">
    <property type="entry name" value="FE-S PROTEIN MATURATION AUXILIARY FACTOR YITW"/>
    <property type="match status" value="1"/>
</dbReference>
<feature type="domain" description="MIP18 family-like" evidence="1">
    <location>
        <begin position="7"/>
        <end position="78"/>
    </location>
</feature>
<dbReference type="PANTHER" id="PTHR42831:SF1">
    <property type="entry name" value="FE-S PROTEIN MATURATION AUXILIARY FACTOR YITW"/>
    <property type="match status" value="1"/>
</dbReference>
<organism evidence="2 3">
    <name type="scientific">Paenibacillus tyrfis</name>
    <dbReference type="NCBI Taxonomy" id="1501230"/>
    <lineage>
        <taxon>Bacteria</taxon>
        <taxon>Bacillati</taxon>
        <taxon>Bacillota</taxon>
        <taxon>Bacilli</taxon>
        <taxon>Bacillales</taxon>
        <taxon>Paenibacillaceae</taxon>
        <taxon>Paenibacillus</taxon>
    </lineage>
</organism>
<dbReference type="Pfam" id="PF01883">
    <property type="entry name" value="FeS_assembly_P"/>
    <property type="match status" value="1"/>
</dbReference>
<name>A0A081PAB7_9BACL</name>
<dbReference type="InterPro" id="IPR034904">
    <property type="entry name" value="FSCA_dom_sf"/>
</dbReference>